<evidence type="ECO:0000256" key="2">
    <source>
        <dbReference type="ARBA" id="ARBA00022475"/>
    </source>
</evidence>
<evidence type="ECO:0000256" key="6">
    <source>
        <dbReference type="SAM" id="Phobius"/>
    </source>
</evidence>
<evidence type="ECO:0000313" key="8">
    <source>
        <dbReference type="EMBL" id="HGK23718.1"/>
    </source>
</evidence>
<evidence type="ECO:0000259" key="7">
    <source>
        <dbReference type="Pfam" id="PF02687"/>
    </source>
</evidence>
<organism evidence="8">
    <name type="scientific">Dictyoglomus thermophilum</name>
    <dbReference type="NCBI Taxonomy" id="14"/>
    <lineage>
        <taxon>Bacteria</taxon>
        <taxon>Pseudomonadati</taxon>
        <taxon>Dictyoglomota</taxon>
        <taxon>Dictyoglomia</taxon>
        <taxon>Dictyoglomales</taxon>
        <taxon>Dictyoglomaceae</taxon>
        <taxon>Dictyoglomus</taxon>
    </lineage>
</organism>
<dbReference type="PANTHER" id="PTHR30287">
    <property type="entry name" value="MEMBRANE COMPONENT OF PREDICTED ABC SUPERFAMILY METABOLITE UPTAKE TRANSPORTER"/>
    <property type="match status" value="1"/>
</dbReference>
<comment type="caution">
    <text evidence="8">The sequence shown here is derived from an EMBL/GenBank/DDBJ whole genome shotgun (WGS) entry which is preliminary data.</text>
</comment>
<accession>A0A7V4DY77</accession>
<gene>
    <name evidence="8" type="ORF">ENU78_04625</name>
</gene>
<feature type="domain" description="ABC3 transporter permease C-terminal" evidence="7">
    <location>
        <begin position="243"/>
        <end position="360"/>
    </location>
</feature>
<evidence type="ECO:0000256" key="3">
    <source>
        <dbReference type="ARBA" id="ARBA00022692"/>
    </source>
</evidence>
<keyword evidence="2" id="KW-1003">Cell membrane</keyword>
<keyword evidence="4 6" id="KW-1133">Transmembrane helix</keyword>
<dbReference type="EMBL" id="DTDV01000013">
    <property type="protein sequence ID" value="HGK23718.1"/>
    <property type="molecule type" value="Genomic_DNA"/>
</dbReference>
<keyword evidence="3 6" id="KW-0812">Transmembrane</keyword>
<evidence type="ECO:0000256" key="4">
    <source>
        <dbReference type="ARBA" id="ARBA00022989"/>
    </source>
</evidence>
<keyword evidence="5 6" id="KW-0472">Membrane</keyword>
<protein>
    <submittedName>
        <fullName evidence="8">ABC transporter permease</fullName>
    </submittedName>
</protein>
<dbReference type="GO" id="GO:0005886">
    <property type="term" value="C:plasma membrane"/>
    <property type="evidence" value="ECO:0007669"/>
    <property type="project" value="UniProtKB-SubCell"/>
</dbReference>
<feature type="transmembrane region" description="Helical" evidence="6">
    <location>
        <begin position="242"/>
        <end position="264"/>
    </location>
</feature>
<sequence length="738" mass="85038">MLKKIPLRIMWRDKSHFLGIIFLVLFASFGYALFSILITNIDTNYQNFVEKYNQENFHFTTFFPIDIEALEKKYNVLIEEKFTWDFQYGDKVIRFFNVTEKVNKPLILEGSLPKIGEIAVDPNFAKTNKLKIGDVININGMDFHISGYVALPDYIYITKNETDLLPDPLHFGIGIMNFEDMKKFLSSVAYRYYMVRGSISDLDSFKTELNSKYTLLSFVEKDENFRIIVTEMKMKSARPMSFVIAGTILIISSILLFIVLRRLINSMHAEIGTLYALGYSSKEIVSVYILFPIYIWLMGAIPGSALGYALSGPFTDFYVSFISVPVVEKFIPVKDLFIALFVPALFMIPSGYIAIRDLLKKRVVEIIRGESEKSFKTRFRMKFLDRFSFKRRIMLKQGLLHPSRELVLIVGVAFATLIILYGVVAKSALSYLVEDTFKNIFKYNYMYIFNYYEKENKYLNAEPFNMLSFYLKGTKSKVVIYGILKDSQMIILKDNKGNKINLEGLVISQSLADKFNLKVGDVLNLVNNINGKEYSLKIIGIADLYVGNSGYMNLEEFNKTFDLEEGSFIGLYSLDKLDVPKENLVTYMSKEDAIKVFRDSAQSIDQMLQVMYLISFFLAFTIIYVLASLVITENRKPLAIFKILGFRDGELSSMFLGFNNFSFMIGFLLGIPLYNMLIGYLIKEVLRDVDFSFKMQAQFKDVIFSFVYLFAAFLLSRYLGRRKIKSISPAVILKEQSE</sequence>
<feature type="transmembrane region" description="Helical" evidence="6">
    <location>
        <begin position="406"/>
        <end position="424"/>
    </location>
</feature>
<dbReference type="RefSeq" id="WP_149123236.1">
    <property type="nucleotide sequence ID" value="NZ_VTFL01000007.1"/>
</dbReference>
<comment type="subcellular location">
    <subcellularLocation>
        <location evidence="1">Cell membrane</location>
        <topology evidence="1">Multi-pass membrane protein</topology>
    </subcellularLocation>
</comment>
<dbReference type="InterPro" id="IPR003838">
    <property type="entry name" value="ABC3_permease_C"/>
</dbReference>
<feature type="transmembrane region" description="Helical" evidence="6">
    <location>
        <begin position="336"/>
        <end position="355"/>
    </location>
</feature>
<dbReference type="Pfam" id="PF02687">
    <property type="entry name" value="FtsX"/>
    <property type="match status" value="2"/>
</dbReference>
<feature type="transmembrane region" description="Helical" evidence="6">
    <location>
        <begin position="702"/>
        <end position="720"/>
    </location>
</feature>
<dbReference type="PANTHER" id="PTHR30287:SF1">
    <property type="entry name" value="INNER MEMBRANE PROTEIN"/>
    <property type="match status" value="1"/>
</dbReference>
<proteinExistence type="predicted"/>
<reference evidence="8" key="1">
    <citation type="journal article" date="2020" name="mSystems">
        <title>Genome- and Community-Level Interaction Insights into Carbon Utilization and Element Cycling Functions of Hydrothermarchaeota in Hydrothermal Sediment.</title>
        <authorList>
            <person name="Zhou Z."/>
            <person name="Liu Y."/>
            <person name="Xu W."/>
            <person name="Pan J."/>
            <person name="Luo Z.H."/>
            <person name="Li M."/>
        </authorList>
    </citation>
    <scope>NUCLEOTIDE SEQUENCE [LARGE SCALE GENOMIC DNA]</scope>
    <source>
        <strain evidence="8">SpSt-70</strain>
    </source>
</reference>
<evidence type="ECO:0000256" key="1">
    <source>
        <dbReference type="ARBA" id="ARBA00004651"/>
    </source>
</evidence>
<evidence type="ECO:0000256" key="5">
    <source>
        <dbReference type="ARBA" id="ARBA00023136"/>
    </source>
</evidence>
<dbReference type="AlphaFoldDB" id="A0A7V4DY77"/>
<feature type="domain" description="ABC3 transporter permease C-terminal" evidence="7">
    <location>
        <begin position="611"/>
        <end position="729"/>
    </location>
</feature>
<feature type="transmembrane region" description="Helical" evidence="6">
    <location>
        <begin position="285"/>
        <end position="310"/>
    </location>
</feature>
<dbReference type="InterPro" id="IPR038766">
    <property type="entry name" value="Membrane_comp_ABC_pdt"/>
</dbReference>
<feature type="transmembrane region" description="Helical" evidence="6">
    <location>
        <begin position="610"/>
        <end position="632"/>
    </location>
</feature>
<feature type="transmembrane region" description="Helical" evidence="6">
    <location>
        <begin position="661"/>
        <end position="682"/>
    </location>
</feature>
<name>A0A7V4DY77_DICTH</name>